<keyword evidence="6" id="KW-0934">Plastid</keyword>
<proteinExistence type="inferred from homology"/>
<dbReference type="GO" id="GO:0015935">
    <property type="term" value="C:small ribosomal subunit"/>
    <property type="evidence" value="ECO:0007669"/>
    <property type="project" value="TreeGrafter"/>
</dbReference>
<dbReference type="AlphaFoldDB" id="M1EVC4"/>
<accession>M1EVC4</accession>
<keyword evidence="3 4" id="KW-0687">Ribonucleoprotein</keyword>
<dbReference type="PANTHER" id="PTHR21569">
    <property type="entry name" value="RIBOSOMAL PROTEIN S9"/>
    <property type="match status" value="1"/>
</dbReference>
<dbReference type="GO" id="GO:0003723">
    <property type="term" value="F:RNA binding"/>
    <property type="evidence" value="ECO:0007669"/>
    <property type="project" value="TreeGrafter"/>
</dbReference>
<dbReference type="FunFam" id="3.30.230.10:FF:000001">
    <property type="entry name" value="30S ribosomal protein S9"/>
    <property type="match status" value="1"/>
</dbReference>
<keyword evidence="2 4" id="KW-0689">Ribosomal protein</keyword>
<dbReference type="NCBIfam" id="NF001099">
    <property type="entry name" value="PRK00132.1"/>
    <property type="match status" value="1"/>
</dbReference>
<gene>
    <name evidence="4 6" type="primary">rps9</name>
</gene>
<dbReference type="InterPro" id="IPR014721">
    <property type="entry name" value="Ribsml_uS5_D2-typ_fold_subgr"/>
</dbReference>
<dbReference type="GO" id="GO:0006412">
    <property type="term" value="P:translation"/>
    <property type="evidence" value="ECO:0007669"/>
    <property type="project" value="UniProtKB-UniRule"/>
</dbReference>
<dbReference type="HAMAP" id="MF_00532_B">
    <property type="entry name" value="Ribosomal_uS9_B"/>
    <property type="match status" value="1"/>
</dbReference>
<dbReference type="Gene3D" id="3.30.230.10">
    <property type="match status" value="1"/>
</dbReference>
<evidence type="ECO:0000256" key="2">
    <source>
        <dbReference type="ARBA" id="ARBA00022980"/>
    </source>
</evidence>
<dbReference type="GeneID" id="14690221"/>
<geneLocation type="chloroplast" evidence="6"/>
<dbReference type="PROSITE" id="PS00360">
    <property type="entry name" value="RIBOSOMAL_S9"/>
    <property type="match status" value="1"/>
</dbReference>
<dbReference type="Pfam" id="PF00380">
    <property type="entry name" value="Ribosomal_S9"/>
    <property type="match status" value="1"/>
</dbReference>
<sequence>MNLNVKTVGRRKSSIAQVKLVPGIGKININGKDFVDYMQNNPNFDLFNFSPLLFLNLHDSYDVFVYVFGGGLSGQADAIKLGISRSLYELVDLDNQKILKSSGFLTRNSLCKERRKYGLKKARKAPQFSKR</sequence>
<evidence type="ECO:0000256" key="5">
    <source>
        <dbReference type="RuleBase" id="RU003815"/>
    </source>
</evidence>
<evidence type="ECO:0000256" key="3">
    <source>
        <dbReference type="ARBA" id="ARBA00023274"/>
    </source>
</evidence>
<name>M1EVC4_EUGVI</name>
<dbReference type="EMBL" id="JQ237893">
    <property type="protein sequence ID" value="AEY70825.2"/>
    <property type="molecule type" value="Genomic_DNA"/>
</dbReference>
<comment type="similarity">
    <text evidence="1 4 5">Belongs to the universal ribosomal protein uS9 family.</text>
</comment>
<comment type="subcellular location">
    <subcellularLocation>
        <location evidence="4">Plastid</location>
        <location evidence="4">Chloroplast</location>
    </subcellularLocation>
</comment>
<evidence type="ECO:0000256" key="1">
    <source>
        <dbReference type="ARBA" id="ARBA00005251"/>
    </source>
</evidence>
<protein>
    <recommendedName>
        <fullName evidence="4">Small ribosomal subunit protein uS9c</fullName>
    </recommendedName>
</protein>
<dbReference type="GO" id="GO:0003735">
    <property type="term" value="F:structural constituent of ribosome"/>
    <property type="evidence" value="ECO:0007669"/>
    <property type="project" value="InterPro"/>
</dbReference>
<organism evidence="6">
    <name type="scientific">Euglena viridis</name>
    <name type="common">Cercaria viridis</name>
    <dbReference type="NCBI Taxonomy" id="3040"/>
    <lineage>
        <taxon>Eukaryota</taxon>
        <taxon>Discoba</taxon>
        <taxon>Euglenozoa</taxon>
        <taxon>Euglenida</taxon>
        <taxon>Spirocuta</taxon>
        <taxon>Euglenophyceae</taxon>
        <taxon>Euglenales</taxon>
        <taxon>Euglenaceae</taxon>
        <taxon>Euglena</taxon>
    </lineage>
</organism>
<dbReference type="InterPro" id="IPR020568">
    <property type="entry name" value="Ribosomal_Su5_D2-typ_SF"/>
</dbReference>
<dbReference type="InterPro" id="IPR023035">
    <property type="entry name" value="Ribosomal_uS9_bac/plastid"/>
</dbReference>
<reference evidence="6" key="1">
    <citation type="submission" date="2011-12" db="EMBL/GenBank/DDBJ databases">
        <title>Comparative chloroplast genomics between Euglena taxa (Euglenophyta).</title>
        <authorList>
            <person name="Bennett M.S."/>
            <person name="Triemer R.E."/>
        </authorList>
    </citation>
    <scope>NUCLEOTIDE SEQUENCE</scope>
    <source>
        <strain evidence="6">NJ001</strain>
    </source>
</reference>
<dbReference type="SUPFAM" id="SSF54211">
    <property type="entry name" value="Ribosomal protein S5 domain 2-like"/>
    <property type="match status" value="1"/>
</dbReference>
<dbReference type="PANTHER" id="PTHR21569:SF1">
    <property type="entry name" value="SMALL RIBOSOMAL SUBUNIT PROTEIN US9M"/>
    <property type="match status" value="1"/>
</dbReference>
<dbReference type="InterPro" id="IPR020574">
    <property type="entry name" value="Ribosomal_uS9_CS"/>
</dbReference>
<dbReference type="RefSeq" id="YP_007517054.2">
    <property type="nucleotide sequence ID" value="NC_020460.2"/>
</dbReference>
<dbReference type="GO" id="GO:0009507">
    <property type="term" value="C:chloroplast"/>
    <property type="evidence" value="ECO:0007669"/>
    <property type="project" value="UniProtKB-SubCell"/>
</dbReference>
<dbReference type="InterPro" id="IPR000754">
    <property type="entry name" value="Ribosomal_uS9"/>
</dbReference>
<keyword evidence="6" id="KW-0150">Chloroplast</keyword>
<evidence type="ECO:0000256" key="4">
    <source>
        <dbReference type="HAMAP-Rule" id="MF_00532"/>
    </source>
</evidence>
<evidence type="ECO:0000313" key="6">
    <source>
        <dbReference type="EMBL" id="AEY70825.2"/>
    </source>
</evidence>